<dbReference type="InterPro" id="IPR033121">
    <property type="entry name" value="PEPTIDASE_A1"/>
</dbReference>
<evidence type="ECO:0000256" key="5">
    <source>
        <dbReference type="RuleBase" id="RU000454"/>
    </source>
</evidence>
<reference evidence="9" key="1">
    <citation type="journal article" date="2014" name="Proc. Natl. Acad. Sci. U.S.A.">
        <title>Extensive sampling of basidiomycete genomes demonstrates inadequacy of the white-rot/brown-rot paradigm for wood decay fungi.</title>
        <authorList>
            <person name="Riley R."/>
            <person name="Salamov A.A."/>
            <person name="Brown D.W."/>
            <person name="Nagy L.G."/>
            <person name="Floudas D."/>
            <person name="Held B.W."/>
            <person name="Levasseur A."/>
            <person name="Lombard V."/>
            <person name="Morin E."/>
            <person name="Otillar R."/>
            <person name="Lindquist E.A."/>
            <person name="Sun H."/>
            <person name="LaButti K.M."/>
            <person name="Schmutz J."/>
            <person name="Jabbour D."/>
            <person name="Luo H."/>
            <person name="Baker S.E."/>
            <person name="Pisabarro A.G."/>
            <person name="Walton J.D."/>
            <person name="Blanchette R.A."/>
            <person name="Henrissat B."/>
            <person name="Martin F."/>
            <person name="Cullen D."/>
            <person name="Hibbett D.S."/>
            <person name="Grigoriev I.V."/>
        </authorList>
    </citation>
    <scope>NUCLEOTIDE SEQUENCE [LARGE SCALE GENOMIC DNA]</scope>
    <source>
        <strain evidence="9">MUCL 33604</strain>
    </source>
</reference>
<keyword evidence="2 5" id="KW-0064">Aspartyl protease</keyword>
<evidence type="ECO:0000313" key="8">
    <source>
        <dbReference type="EMBL" id="KDQ52537.1"/>
    </source>
</evidence>
<feature type="chain" id="PRO_5001643287" description="Peptidase A1 domain-containing protein" evidence="6">
    <location>
        <begin position="18"/>
        <end position="417"/>
    </location>
</feature>
<dbReference type="FunCoup" id="A0A067PMK1">
    <property type="interactions" value="48"/>
</dbReference>
<protein>
    <recommendedName>
        <fullName evidence="7">Peptidase A1 domain-containing protein</fullName>
    </recommendedName>
</protein>
<dbReference type="PROSITE" id="PS00141">
    <property type="entry name" value="ASP_PROTEASE"/>
    <property type="match status" value="1"/>
</dbReference>
<dbReference type="EMBL" id="KL197739">
    <property type="protein sequence ID" value="KDQ52537.1"/>
    <property type="molecule type" value="Genomic_DNA"/>
</dbReference>
<keyword evidence="5" id="KW-0645">Protease</keyword>
<dbReference type="PANTHER" id="PTHR47966:SF51">
    <property type="entry name" value="BETA-SITE APP-CLEAVING ENZYME, ISOFORM A-RELATED"/>
    <property type="match status" value="1"/>
</dbReference>
<feature type="signal peptide" evidence="6">
    <location>
        <begin position="1"/>
        <end position="17"/>
    </location>
</feature>
<name>A0A067PMK1_9AGAM</name>
<evidence type="ECO:0000313" key="9">
    <source>
        <dbReference type="Proteomes" id="UP000027265"/>
    </source>
</evidence>
<accession>A0A067PMK1</accession>
<evidence type="ECO:0000256" key="6">
    <source>
        <dbReference type="SAM" id="SignalP"/>
    </source>
</evidence>
<dbReference type="Proteomes" id="UP000027265">
    <property type="component" value="Unassembled WGS sequence"/>
</dbReference>
<gene>
    <name evidence="8" type="ORF">JAAARDRAFT_162667</name>
</gene>
<keyword evidence="6" id="KW-0732">Signal</keyword>
<feature type="active site" evidence="3">
    <location>
        <position position="303"/>
    </location>
</feature>
<dbReference type="CDD" id="cd05471">
    <property type="entry name" value="pepsin_like"/>
    <property type="match status" value="1"/>
</dbReference>
<dbReference type="InterPro" id="IPR021109">
    <property type="entry name" value="Peptidase_aspartic_dom_sf"/>
</dbReference>
<dbReference type="PROSITE" id="PS51767">
    <property type="entry name" value="PEPTIDASE_A1"/>
    <property type="match status" value="1"/>
</dbReference>
<sequence>MFCKATLITVALGLIAAASPVAHDSGVRIPLEKRSSLTKADGTFDHAKAVKHSVKTQNKYRQNLINLEKNVGLPEGASILPLASVPASIEKRQKEALTDEESDLEWAGTISIGTPAQPFLIDFDTGSSDLWVPSSSCTSSTCSGKHKYKASSSSTSVKKSGTFSIEYGDGSTVSGPIYTDVVSVAGISVTGQYFSPVTTLSSDFASDPIDGILGLAYPAISNLGQPPYFNTAYSQSKVTSDLFAFKLASTGSELYLGGTDTSLYSGSIEYHAIDTSTGFWQPTGAKALVNGAAAVSNFETVIDSGTTIMYGPPSAVKTFYSKVSGSKLYDSTNGYYSYPCSTPPTVAFSWGGKSWTVSSANFNLGETTTGSGQCVGALAGQDLGLGSNVWLLGDSFMKNVYTVFNFATNSVGFATLV</sequence>
<feature type="disulfide bond" evidence="4">
    <location>
        <begin position="137"/>
        <end position="142"/>
    </location>
</feature>
<keyword evidence="9" id="KW-1185">Reference proteome</keyword>
<evidence type="ECO:0000256" key="3">
    <source>
        <dbReference type="PIRSR" id="PIRSR601461-1"/>
    </source>
</evidence>
<dbReference type="OrthoDB" id="15189at2759"/>
<dbReference type="HOGENOM" id="CLU_013253_1_0_1"/>
<dbReference type="PANTHER" id="PTHR47966">
    <property type="entry name" value="BETA-SITE APP-CLEAVING ENZYME, ISOFORM A-RELATED"/>
    <property type="match status" value="1"/>
</dbReference>
<dbReference type="GO" id="GO:0006508">
    <property type="term" value="P:proteolysis"/>
    <property type="evidence" value="ECO:0007669"/>
    <property type="project" value="UniProtKB-KW"/>
</dbReference>
<dbReference type="FunFam" id="2.40.70.10:FF:000008">
    <property type="entry name" value="Cathepsin D"/>
    <property type="match status" value="1"/>
</dbReference>
<organism evidence="8 9">
    <name type="scientific">Jaapia argillacea MUCL 33604</name>
    <dbReference type="NCBI Taxonomy" id="933084"/>
    <lineage>
        <taxon>Eukaryota</taxon>
        <taxon>Fungi</taxon>
        <taxon>Dikarya</taxon>
        <taxon>Basidiomycota</taxon>
        <taxon>Agaricomycotina</taxon>
        <taxon>Agaricomycetes</taxon>
        <taxon>Agaricomycetidae</taxon>
        <taxon>Jaapiales</taxon>
        <taxon>Jaapiaceae</taxon>
        <taxon>Jaapia</taxon>
    </lineage>
</organism>
<dbReference type="STRING" id="933084.A0A067PMK1"/>
<comment type="similarity">
    <text evidence="1 5">Belongs to the peptidase A1 family.</text>
</comment>
<dbReference type="InterPro" id="IPR001969">
    <property type="entry name" value="Aspartic_peptidase_AS"/>
</dbReference>
<dbReference type="InterPro" id="IPR034164">
    <property type="entry name" value="Pepsin-like_dom"/>
</dbReference>
<dbReference type="GO" id="GO:0004190">
    <property type="term" value="F:aspartic-type endopeptidase activity"/>
    <property type="evidence" value="ECO:0007669"/>
    <property type="project" value="UniProtKB-KW"/>
</dbReference>
<evidence type="ECO:0000256" key="1">
    <source>
        <dbReference type="ARBA" id="ARBA00007447"/>
    </source>
</evidence>
<evidence type="ECO:0000259" key="7">
    <source>
        <dbReference type="PROSITE" id="PS51767"/>
    </source>
</evidence>
<dbReference type="InParanoid" id="A0A067PMK1"/>
<dbReference type="Pfam" id="PF00026">
    <property type="entry name" value="Asp"/>
    <property type="match status" value="1"/>
</dbReference>
<dbReference type="Gene3D" id="2.40.70.10">
    <property type="entry name" value="Acid Proteases"/>
    <property type="match status" value="2"/>
</dbReference>
<dbReference type="PRINTS" id="PR00792">
    <property type="entry name" value="PEPSIN"/>
</dbReference>
<dbReference type="AlphaFoldDB" id="A0A067PMK1"/>
<dbReference type="InterPro" id="IPR001461">
    <property type="entry name" value="Aspartic_peptidase_A1"/>
</dbReference>
<feature type="active site" evidence="3">
    <location>
        <position position="124"/>
    </location>
</feature>
<feature type="domain" description="Peptidase A1" evidence="7">
    <location>
        <begin position="106"/>
        <end position="414"/>
    </location>
</feature>
<proteinExistence type="inferred from homology"/>
<evidence type="ECO:0000256" key="2">
    <source>
        <dbReference type="ARBA" id="ARBA00022750"/>
    </source>
</evidence>
<keyword evidence="5" id="KW-0378">Hydrolase</keyword>
<dbReference type="SUPFAM" id="SSF50630">
    <property type="entry name" value="Acid proteases"/>
    <property type="match status" value="1"/>
</dbReference>
<keyword evidence="4" id="KW-1015">Disulfide bond</keyword>
<evidence type="ECO:0000256" key="4">
    <source>
        <dbReference type="PIRSR" id="PIRSR601461-2"/>
    </source>
</evidence>